<feature type="domain" description="RNA polymerase sigma-70 region 2" evidence="5">
    <location>
        <begin position="16"/>
        <end position="80"/>
    </location>
</feature>
<name>A0ABW5R8W1_9BACL</name>
<dbReference type="SUPFAM" id="SSF88659">
    <property type="entry name" value="Sigma3 and sigma4 domains of RNA polymerase sigma factors"/>
    <property type="match status" value="1"/>
</dbReference>
<dbReference type="InterPro" id="IPR013325">
    <property type="entry name" value="RNA_pol_sigma_r2"/>
</dbReference>
<keyword evidence="4" id="KW-0804">Transcription</keyword>
<dbReference type="InterPro" id="IPR039425">
    <property type="entry name" value="RNA_pol_sigma-70-like"/>
</dbReference>
<feature type="domain" description="RNA polymerase sigma factor 70 region 4 type 2" evidence="6">
    <location>
        <begin position="109"/>
        <end position="159"/>
    </location>
</feature>
<dbReference type="Pfam" id="PF04542">
    <property type="entry name" value="Sigma70_r2"/>
    <property type="match status" value="1"/>
</dbReference>
<dbReference type="Gene3D" id="1.10.10.10">
    <property type="entry name" value="Winged helix-like DNA-binding domain superfamily/Winged helix DNA-binding domain"/>
    <property type="match status" value="1"/>
</dbReference>
<proteinExistence type="inferred from homology"/>
<keyword evidence="8" id="KW-1185">Reference proteome</keyword>
<dbReference type="NCBIfam" id="TIGR02937">
    <property type="entry name" value="sigma70-ECF"/>
    <property type="match status" value="1"/>
</dbReference>
<evidence type="ECO:0000259" key="6">
    <source>
        <dbReference type="Pfam" id="PF08281"/>
    </source>
</evidence>
<evidence type="ECO:0000313" key="7">
    <source>
        <dbReference type="EMBL" id="MFD2671338.1"/>
    </source>
</evidence>
<dbReference type="PANTHER" id="PTHR43133">
    <property type="entry name" value="RNA POLYMERASE ECF-TYPE SIGMA FACTO"/>
    <property type="match status" value="1"/>
</dbReference>
<keyword evidence="2" id="KW-0805">Transcription regulation</keyword>
<dbReference type="PANTHER" id="PTHR43133:SF60">
    <property type="entry name" value="RNA POLYMERASE SIGMA FACTOR SIGV"/>
    <property type="match status" value="1"/>
</dbReference>
<comment type="similarity">
    <text evidence="1">Belongs to the sigma-70 factor family. ECF subfamily.</text>
</comment>
<dbReference type="Gene3D" id="1.10.1740.10">
    <property type="match status" value="1"/>
</dbReference>
<dbReference type="InterPro" id="IPR036388">
    <property type="entry name" value="WH-like_DNA-bd_sf"/>
</dbReference>
<dbReference type="RefSeq" id="WP_379928792.1">
    <property type="nucleotide sequence ID" value="NZ_JBHUMM010000010.1"/>
</dbReference>
<evidence type="ECO:0000256" key="3">
    <source>
        <dbReference type="ARBA" id="ARBA00023082"/>
    </source>
</evidence>
<gene>
    <name evidence="7" type="ORF">ACFSUC_06935</name>
</gene>
<reference evidence="8" key="1">
    <citation type="journal article" date="2019" name="Int. J. Syst. Evol. Microbiol.">
        <title>The Global Catalogue of Microorganisms (GCM) 10K type strain sequencing project: providing services to taxonomists for standard genome sequencing and annotation.</title>
        <authorList>
            <consortium name="The Broad Institute Genomics Platform"/>
            <consortium name="The Broad Institute Genome Sequencing Center for Infectious Disease"/>
            <person name="Wu L."/>
            <person name="Ma J."/>
        </authorList>
    </citation>
    <scope>NUCLEOTIDE SEQUENCE [LARGE SCALE GENOMIC DNA]</scope>
    <source>
        <strain evidence="8">KCTC 33676</strain>
    </source>
</reference>
<dbReference type="Pfam" id="PF08281">
    <property type="entry name" value="Sigma70_r4_2"/>
    <property type="match status" value="1"/>
</dbReference>
<evidence type="ECO:0000256" key="1">
    <source>
        <dbReference type="ARBA" id="ARBA00010641"/>
    </source>
</evidence>
<organism evidence="7 8">
    <name type="scientific">Marinicrinis sediminis</name>
    <dbReference type="NCBI Taxonomy" id="1652465"/>
    <lineage>
        <taxon>Bacteria</taxon>
        <taxon>Bacillati</taxon>
        <taxon>Bacillota</taxon>
        <taxon>Bacilli</taxon>
        <taxon>Bacillales</taxon>
        <taxon>Paenibacillaceae</taxon>
    </lineage>
</organism>
<sequence length="168" mass="20026">MEYSSIEPMKEPTFLEEVYRDMMTVAYARMRNKADALDVVQESWIKILQHLDSLDHKEKFIQWAKSIVNKTALNMIKRKSMEEGKYRLIADQSHGGEMTIEEHLAGYDVREQLKELDKDLRMMMEYKYMYGYKDQEIADRMGIPLGTVKIRLFRCREKLKKKLTDQNC</sequence>
<dbReference type="InterPro" id="IPR013324">
    <property type="entry name" value="RNA_pol_sigma_r3/r4-like"/>
</dbReference>
<evidence type="ECO:0000259" key="5">
    <source>
        <dbReference type="Pfam" id="PF04542"/>
    </source>
</evidence>
<keyword evidence="3" id="KW-0731">Sigma factor</keyword>
<dbReference type="Proteomes" id="UP001597497">
    <property type="component" value="Unassembled WGS sequence"/>
</dbReference>
<dbReference type="SUPFAM" id="SSF88946">
    <property type="entry name" value="Sigma2 domain of RNA polymerase sigma factors"/>
    <property type="match status" value="1"/>
</dbReference>
<dbReference type="InterPro" id="IPR013249">
    <property type="entry name" value="RNA_pol_sigma70_r4_t2"/>
</dbReference>
<dbReference type="InterPro" id="IPR007627">
    <property type="entry name" value="RNA_pol_sigma70_r2"/>
</dbReference>
<evidence type="ECO:0000256" key="2">
    <source>
        <dbReference type="ARBA" id="ARBA00023015"/>
    </source>
</evidence>
<evidence type="ECO:0000313" key="8">
    <source>
        <dbReference type="Proteomes" id="UP001597497"/>
    </source>
</evidence>
<protein>
    <submittedName>
        <fullName evidence="7">RNA polymerase sigma factor</fullName>
    </submittedName>
</protein>
<accession>A0ABW5R8W1</accession>
<dbReference type="InterPro" id="IPR014284">
    <property type="entry name" value="RNA_pol_sigma-70_dom"/>
</dbReference>
<comment type="caution">
    <text evidence="7">The sequence shown here is derived from an EMBL/GenBank/DDBJ whole genome shotgun (WGS) entry which is preliminary data.</text>
</comment>
<dbReference type="EMBL" id="JBHUMM010000010">
    <property type="protein sequence ID" value="MFD2671338.1"/>
    <property type="molecule type" value="Genomic_DNA"/>
</dbReference>
<evidence type="ECO:0000256" key="4">
    <source>
        <dbReference type="ARBA" id="ARBA00023163"/>
    </source>
</evidence>
<dbReference type="CDD" id="cd06171">
    <property type="entry name" value="Sigma70_r4"/>
    <property type="match status" value="1"/>
</dbReference>